<dbReference type="InterPro" id="IPR029035">
    <property type="entry name" value="DHS-like_NAD/FAD-binding_dom"/>
</dbReference>
<comment type="caution">
    <text evidence="7">The sequence shown here is derived from an EMBL/GenBank/DDBJ whole genome shotgun (WGS) entry which is preliminary data.</text>
</comment>
<dbReference type="InterPro" id="IPR045229">
    <property type="entry name" value="TPP_enz"/>
</dbReference>
<evidence type="ECO:0000313" key="8">
    <source>
        <dbReference type="Proteomes" id="UP000005809"/>
    </source>
</evidence>
<dbReference type="PANTHER" id="PTHR18968">
    <property type="entry name" value="THIAMINE PYROPHOSPHATE ENZYMES"/>
    <property type="match status" value="1"/>
</dbReference>
<dbReference type="GO" id="GO:0005948">
    <property type="term" value="C:acetolactate synthase complex"/>
    <property type="evidence" value="ECO:0007669"/>
    <property type="project" value="TreeGrafter"/>
</dbReference>
<evidence type="ECO:0000259" key="5">
    <source>
        <dbReference type="Pfam" id="PF02775"/>
    </source>
</evidence>
<feature type="domain" description="Thiamine pyrophosphate enzyme TPP-binding" evidence="5">
    <location>
        <begin position="399"/>
        <end position="547"/>
    </location>
</feature>
<evidence type="ECO:0000256" key="3">
    <source>
        <dbReference type="RuleBase" id="RU362132"/>
    </source>
</evidence>
<dbReference type="Proteomes" id="UP000005809">
    <property type="component" value="Unassembled WGS sequence"/>
</dbReference>
<reference evidence="7 8" key="1">
    <citation type="submission" date="2012-05" db="EMBL/GenBank/DDBJ databases">
        <title>The Genome Sequence of Fusobacterium periodontium Oral Taxon 201 Strain D10.</title>
        <authorList>
            <consortium name="The Broad Institute Genome Sequencing Platform"/>
            <consortium name="The Broad Institute Genome Sequencing Center for Infectious Disease"/>
            <person name="Earl A."/>
            <person name="Ward D."/>
            <person name="Feldgarden M."/>
            <person name="Gevers D."/>
            <person name="Strauss J."/>
            <person name="Sibley C."/>
            <person name="White A."/>
            <person name="Ambrose C.E."/>
            <person name="Allen-Vercoe E."/>
            <person name="Walker B."/>
            <person name="Young S.K."/>
            <person name="Zeng Q."/>
            <person name="Gargeya S."/>
            <person name="Fitzgerald M."/>
            <person name="Haas B."/>
            <person name="Abouelleil A."/>
            <person name="Alvarado L."/>
            <person name="Arachchi H.M."/>
            <person name="Berlin A.M."/>
            <person name="Chapman S.B."/>
            <person name="Goldberg J."/>
            <person name="Griggs A."/>
            <person name="Gujja S."/>
            <person name="Hansen M."/>
            <person name="Howarth C."/>
            <person name="Imamovic A."/>
            <person name="Larimer J."/>
            <person name="McCowan C."/>
            <person name="Montmayeur A."/>
            <person name="Murphy C."/>
            <person name="Neiman D."/>
            <person name="Pearson M."/>
            <person name="Priest M."/>
            <person name="Roberts A."/>
            <person name="Saif S."/>
            <person name="Shea T."/>
            <person name="Sisk P."/>
            <person name="Sykes S."/>
            <person name="Wortman J."/>
            <person name="Nusbaum C."/>
            <person name="Birren B."/>
        </authorList>
    </citation>
    <scope>NUCLEOTIDE SEQUENCE [LARGE SCALE GENOMIC DNA]</scope>
    <source>
        <strain evidence="7 8">D10</strain>
    </source>
</reference>
<dbReference type="PANTHER" id="PTHR18968:SF142">
    <property type="entry name" value="ACETOLACTATE SYNTHASE"/>
    <property type="match status" value="1"/>
</dbReference>
<accession>K1GPL2</accession>
<dbReference type="InterPro" id="IPR029061">
    <property type="entry name" value="THDP-binding"/>
</dbReference>
<dbReference type="GO" id="GO:0003984">
    <property type="term" value="F:acetolactate synthase activity"/>
    <property type="evidence" value="ECO:0007669"/>
    <property type="project" value="TreeGrafter"/>
</dbReference>
<dbReference type="InterPro" id="IPR012001">
    <property type="entry name" value="Thiamin_PyroP_enz_TPP-bd_dom"/>
</dbReference>
<protein>
    <recommendedName>
        <fullName evidence="9">Acetolactate synthase</fullName>
    </recommendedName>
</protein>
<dbReference type="CDD" id="cd00568">
    <property type="entry name" value="TPP_enzymes"/>
    <property type="match status" value="1"/>
</dbReference>
<keyword evidence="2 3" id="KW-0786">Thiamine pyrophosphate</keyword>
<dbReference type="RefSeq" id="WP_005967442.1">
    <property type="nucleotide sequence ID" value="NZ_JH815384.1"/>
</dbReference>
<dbReference type="CDD" id="cd07035">
    <property type="entry name" value="TPP_PYR_POX_like"/>
    <property type="match status" value="1"/>
</dbReference>
<proteinExistence type="inferred from homology"/>
<evidence type="ECO:0000256" key="1">
    <source>
        <dbReference type="ARBA" id="ARBA00007812"/>
    </source>
</evidence>
<dbReference type="InterPro" id="IPR011766">
    <property type="entry name" value="TPP_enzyme_TPP-bd"/>
</dbReference>
<evidence type="ECO:0008006" key="9">
    <source>
        <dbReference type="Google" id="ProtNLM"/>
    </source>
</evidence>
<dbReference type="EMBL" id="ACIF01000219">
    <property type="protein sequence ID" value="EKA93526.1"/>
    <property type="molecule type" value="Genomic_DNA"/>
</dbReference>
<sequence length="592" mass="66223">MKKRIADLIFETLVKYNIKTCFAVVGGGAMHLDNALGLNKNIEKIFNHHEQACTIAAEGYAKITGEMAVACVTSGPGATNAITGVMGAWVDSVPMIVLSGQVRYSLTVEATGLPLRFRGVQEFDIINSVKNMTKYAIMLREPEKVVYELEKAIYIAMSGRRGPVWLDVPLDIQGAEIEEENIEHFVPEEDLASCSEEDFAKLEEMIRKAEKPIILAGNGIANSGSLKKFHNFARHLGIPVIGATIAADAMYHDYELYYGLSGSIGSRVGNFILQNSDFILALGTSLGFRTTGYSQEAFAPKAKIVMVDIDEHERQKPGVRYDLFIKADLHNFLVEGLNKLSKKNLNNLWRDYCDSLKERFSPYEAVSNIKEEERVGMYYFWKKFSELEPEDTIIALGNNTGICAKLQIGVKTDKQRVLVNNNCGSMGYDIPCALGAAVATKKEVILVTGDGSFMMNLQELQTIRHNKLPVKIVVFENDGYNAIRQTSKNFFNGFEVGCSKESGISFPSFKEVAKTFGFKYNVANTNRDVEEALKWLFNEEGNILLEIKEKLDDPVTPRLMSRMGADGKFLSPALEDLYPFLDEEELKKWMWK</sequence>
<dbReference type="GO" id="GO:0009099">
    <property type="term" value="P:L-valine biosynthetic process"/>
    <property type="evidence" value="ECO:0007669"/>
    <property type="project" value="TreeGrafter"/>
</dbReference>
<dbReference type="InterPro" id="IPR012000">
    <property type="entry name" value="Thiamin_PyroP_enz_cen_dom"/>
</dbReference>
<dbReference type="Gene3D" id="3.40.50.1220">
    <property type="entry name" value="TPP-binding domain"/>
    <property type="match status" value="1"/>
</dbReference>
<dbReference type="Gene3D" id="3.40.50.970">
    <property type="match status" value="2"/>
</dbReference>
<feature type="domain" description="Thiamine pyrophosphate enzyme central" evidence="4">
    <location>
        <begin position="201"/>
        <end position="333"/>
    </location>
</feature>
<dbReference type="HOGENOM" id="CLU_013748_1_3_0"/>
<organism evidence="7 8">
    <name type="scientific">Fusobacterium periodonticum D10</name>
    <dbReference type="NCBI Taxonomy" id="620833"/>
    <lineage>
        <taxon>Bacteria</taxon>
        <taxon>Fusobacteriati</taxon>
        <taxon>Fusobacteriota</taxon>
        <taxon>Fusobacteriia</taxon>
        <taxon>Fusobacteriales</taxon>
        <taxon>Fusobacteriaceae</taxon>
        <taxon>Fusobacterium</taxon>
    </lineage>
</organism>
<feature type="domain" description="Thiamine pyrophosphate enzyme N-terminal TPP-binding" evidence="6">
    <location>
        <begin position="4"/>
        <end position="107"/>
    </location>
</feature>
<dbReference type="GO" id="GO:0009097">
    <property type="term" value="P:isoleucine biosynthetic process"/>
    <property type="evidence" value="ECO:0007669"/>
    <property type="project" value="TreeGrafter"/>
</dbReference>
<dbReference type="GO" id="GO:0000287">
    <property type="term" value="F:magnesium ion binding"/>
    <property type="evidence" value="ECO:0007669"/>
    <property type="project" value="InterPro"/>
</dbReference>
<dbReference type="AlphaFoldDB" id="K1GPL2"/>
<dbReference type="GO" id="GO:0050660">
    <property type="term" value="F:flavin adenine dinucleotide binding"/>
    <property type="evidence" value="ECO:0007669"/>
    <property type="project" value="TreeGrafter"/>
</dbReference>
<dbReference type="Pfam" id="PF02775">
    <property type="entry name" value="TPP_enzyme_C"/>
    <property type="match status" value="1"/>
</dbReference>
<dbReference type="Pfam" id="PF02776">
    <property type="entry name" value="TPP_enzyme_N"/>
    <property type="match status" value="1"/>
</dbReference>
<evidence type="ECO:0000259" key="4">
    <source>
        <dbReference type="Pfam" id="PF00205"/>
    </source>
</evidence>
<comment type="similarity">
    <text evidence="1 3">Belongs to the TPP enzyme family.</text>
</comment>
<dbReference type="PATRIC" id="fig|620833.3.peg.1245"/>
<evidence type="ECO:0000313" key="7">
    <source>
        <dbReference type="EMBL" id="EKA93526.1"/>
    </source>
</evidence>
<dbReference type="FunFam" id="3.40.50.970:FF:000007">
    <property type="entry name" value="Acetolactate synthase"/>
    <property type="match status" value="1"/>
</dbReference>
<dbReference type="SUPFAM" id="SSF52467">
    <property type="entry name" value="DHS-like NAD/FAD-binding domain"/>
    <property type="match status" value="1"/>
</dbReference>
<gene>
    <name evidence="7" type="ORF">FPOG_00241</name>
</gene>
<dbReference type="SUPFAM" id="SSF52518">
    <property type="entry name" value="Thiamin diphosphate-binding fold (THDP-binding)"/>
    <property type="match status" value="2"/>
</dbReference>
<dbReference type="Pfam" id="PF00205">
    <property type="entry name" value="TPP_enzyme_M"/>
    <property type="match status" value="1"/>
</dbReference>
<name>K1GPL2_9FUSO</name>
<dbReference type="GO" id="GO:0030976">
    <property type="term" value="F:thiamine pyrophosphate binding"/>
    <property type="evidence" value="ECO:0007669"/>
    <property type="project" value="InterPro"/>
</dbReference>
<evidence type="ECO:0000259" key="6">
    <source>
        <dbReference type="Pfam" id="PF02776"/>
    </source>
</evidence>
<evidence type="ECO:0000256" key="2">
    <source>
        <dbReference type="ARBA" id="ARBA00023052"/>
    </source>
</evidence>